<dbReference type="EnsemblPlants" id="KEH34746">
    <property type="protein sequence ID" value="KEH34746"/>
    <property type="gene ID" value="MTR_3g068135"/>
</dbReference>
<reference evidence="2" key="3">
    <citation type="submission" date="2015-04" db="UniProtKB">
        <authorList>
            <consortium name="EnsemblPlants"/>
        </authorList>
    </citation>
    <scope>IDENTIFICATION</scope>
    <source>
        <strain evidence="2">cv. Jemalong A17</strain>
    </source>
</reference>
<organism evidence="1 3">
    <name type="scientific">Medicago truncatula</name>
    <name type="common">Barrel medic</name>
    <name type="synonym">Medicago tribuloides</name>
    <dbReference type="NCBI Taxonomy" id="3880"/>
    <lineage>
        <taxon>Eukaryota</taxon>
        <taxon>Viridiplantae</taxon>
        <taxon>Streptophyta</taxon>
        <taxon>Embryophyta</taxon>
        <taxon>Tracheophyta</taxon>
        <taxon>Spermatophyta</taxon>
        <taxon>Magnoliopsida</taxon>
        <taxon>eudicotyledons</taxon>
        <taxon>Gunneridae</taxon>
        <taxon>Pentapetalae</taxon>
        <taxon>rosids</taxon>
        <taxon>fabids</taxon>
        <taxon>Fabales</taxon>
        <taxon>Fabaceae</taxon>
        <taxon>Papilionoideae</taxon>
        <taxon>50 kb inversion clade</taxon>
        <taxon>NPAAA clade</taxon>
        <taxon>Hologalegina</taxon>
        <taxon>IRL clade</taxon>
        <taxon>Trifolieae</taxon>
        <taxon>Medicago</taxon>
    </lineage>
</organism>
<dbReference type="AlphaFoldDB" id="A0A072UZ76"/>
<name>A0A072UZ76_MEDTR</name>
<evidence type="ECO:0000313" key="1">
    <source>
        <dbReference type="EMBL" id="KEH34746.1"/>
    </source>
</evidence>
<dbReference type="Proteomes" id="UP000002051">
    <property type="component" value="Chromosome 3"/>
</dbReference>
<dbReference type="EMBL" id="CM001219">
    <property type="protein sequence ID" value="KEH34746.1"/>
    <property type="molecule type" value="Genomic_DNA"/>
</dbReference>
<dbReference type="HOGENOM" id="CLU_1339319_0_0_1"/>
<gene>
    <name evidence="1" type="ordered locus">MTR_3g068135</name>
</gene>
<proteinExistence type="predicted"/>
<reference evidence="1 3" key="2">
    <citation type="journal article" date="2014" name="BMC Genomics">
        <title>An improved genome release (version Mt4.0) for the model legume Medicago truncatula.</title>
        <authorList>
            <person name="Tang H."/>
            <person name="Krishnakumar V."/>
            <person name="Bidwell S."/>
            <person name="Rosen B."/>
            <person name="Chan A."/>
            <person name="Zhou S."/>
            <person name="Gentzbittel L."/>
            <person name="Childs K.L."/>
            <person name="Yandell M."/>
            <person name="Gundlach H."/>
            <person name="Mayer K.F."/>
            <person name="Schwartz D.C."/>
            <person name="Town C.D."/>
        </authorList>
    </citation>
    <scope>GENOME REANNOTATION</scope>
    <source>
        <strain evidence="1">A17</strain>
        <strain evidence="2 3">cv. Jemalong A17</strain>
    </source>
</reference>
<keyword evidence="3" id="KW-1185">Reference proteome</keyword>
<protein>
    <submittedName>
        <fullName evidence="1 2">Uncharacterized protein</fullName>
    </submittedName>
</protein>
<sequence>MGKVIDVIGHVIERDNIRETDKNGQKSRVIDLTLEDLEMKSAAIQLTQGVSQVSMHSSMSLSDDLLKTKRMMIENLIESSELCHVPNGVEWYFRSCTNCASLVTIFEVKLCCKKCSTCKSDVPMYIHHLIFKGMKILVTDEEETTVMRYIDVAINCNEVEETTNHLFLHCTKTWKVLRRHGTKYEITKKRNEAYLAYCNVGYLEC</sequence>
<evidence type="ECO:0000313" key="3">
    <source>
        <dbReference type="Proteomes" id="UP000002051"/>
    </source>
</evidence>
<reference evidence="1 3" key="1">
    <citation type="journal article" date="2011" name="Nature">
        <title>The Medicago genome provides insight into the evolution of rhizobial symbioses.</title>
        <authorList>
            <person name="Young N.D."/>
            <person name="Debelle F."/>
            <person name="Oldroyd G.E."/>
            <person name="Geurts R."/>
            <person name="Cannon S.B."/>
            <person name="Udvardi M.K."/>
            <person name="Benedito V.A."/>
            <person name="Mayer K.F."/>
            <person name="Gouzy J."/>
            <person name="Schoof H."/>
            <person name="Van de Peer Y."/>
            <person name="Proost S."/>
            <person name="Cook D.R."/>
            <person name="Meyers B.C."/>
            <person name="Spannagl M."/>
            <person name="Cheung F."/>
            <person name="De Mita S."/>
            <person name="Krishnakumar V."/>
            <person name="Gundlach H."/>
            <person name="Zhou S."/>
            <person name="Mudge J."/>
            <person name="Bharti A.K."/>
            <person name="Murray J.D."/>
            <person name="Naoumkina M.A."/>
            <person name="Rosen B."/>
            <person name="Silverstein K.A."/>
            <person name="Tang H."/>
            <person name="Rombauts S."/>
            <person name="Zhao P.X."/>
            <person name="Zhou P."/>
            <person name="Barbe V."/>
            <person name="Bardou P."/>
            <person name="Bechner M."/>
            <person name="Bellec A."/>
            <person name="Berger A."/>
            <person name="Berges H."/>
            <person name="Bidwell S."/>
            <person name="Bisseling T."/>
            <person name="Choisne N."/>
            <person name="Couloux A."/>
            <person name="Denny R."/>
            <person name="Deshpande S."/>
            <person name="Dai X."/>
            <person name="Doyle J.J."/>
            <person name="Dudez A.M."/>
            <person name="Farmer A.D."/>
            <person name="Fouteau S."/>
            <person name="Franken C."/>
            <person name="Gibelin C."/>
            <person name="Gish J."/>
            <person name="Goldstein S."/>
            <person name="Gonzalez A.J."/>
            <person name="Green P.J."/>
            <person name="Hallab A."/>
            <person name="Hartog M."/>
            <person name="Hua A."/>
            <person name="Humphray S.J."/>
            <person name="Jeong D.H."/>
            <person name="Jing Y."/>
            <person name="Jocker A."/>
            <person name="Kenton S.M."/>
            <person name="Kim D.J."/>
            <person name="Klee K."/>
            <person name="Lai H."/>
            <person name="Lang C."/>
            <person name="Lin S."/>
            <person name="Macmil S.L."/>
            <person name="Magdelenat G."/>
            <person name="Matthews L."/>
            <person name="McCorrison J."/>
            <person name="Monaghan E.L."/>
            <person name="Mun J.H."/>
            <person name="Najar F.Z."/>
            <person name="Nicholson C."/>
            <person name="Noirot C."/>
            <person name="O'Bleness M."/>
            <person name="Paule C.R."/>
            <person name="Poulain J."/>
            <person name="Prion F."/>
            <person name="Qin B."/>
            <person name="Qu C."/>
            <person name="Retzel E.F."/>
            <person name="Riddle C."/>
            <person name="Sallet E."/>
            <person name="Samain S."/>
            <person name="Samson N."/>
            <person name="Sanders I."/>
            <person name="Saurat O."/>
            <person name="Scarpelli C."/>
            <person name="Schiex T."/>
            <person name="Segurens B."/>
            <person name="Severin A.J."/>
            <person name="Sherrier D.J."/>
            <person name="Shi R."/>
            <person name="Sims S."/>
            <person name="Singer S.R."/>
            <person name="Sinharoy S."/>
            <person name="Sterck L."/>
            <person name="Viollet A."/>
            <person name="Wang B.B."/>
            <person name="Wang K."/>
            <person name="Wang M."/>
            <person name="Wang X."/>
            <person name="Warfsmann J."/>
            <person name="Weissenbach J."/>
            <person name="White D.D."/>
            <person name="White J.D."/>
            <person name="Wiley G.B."/>
            <person name="Wincker P."/>
            <person name="Xing Y."/>
            <person name="Yang L."/>
            <person name="Yao Z."/>
            <person name="Ying F."/>
            <person name="Zhai J."/>
            <person name="Zhou L."/>
            <person name="Zuber A."/>
            <person name="Denarie J."/>
            <person name="Dixon R.A."/>
            <person name="May G.D."/>
            <person name="Schwartz D.C."/>
            <person name="Rogers J."/>
            <person name="Quetier F."/>
            <person name="Town C.D."/>
            <person name="Roe B.A."/>
        </authorList>
    </citation>
    <scope>NUCLEOTIDE SEQUENCE [LARGE SCALE GENOMIC DNA]</scope>
    <source>
        <strain evidence="1">A17</strain>
        <strain evidence="2 3">cv. Jemalong A17</strain>
    </source>
</reference>
<accession>A0A072UZ76</accession>
<evidence type="ECO:0000313" key="2">
    <source>
        <dbReference type="EnsemblPlants" id="KEH34746"/>
    </source>
</evidence>